<dbReference type="EMBL" id="AKWE02000171">
    <property type="protein sequence ID" value="EMO56523.1"/>
    <property type="molecule type" value="Genomic_DNA"/>
</dbReference>
<organism evidence="1 2">
    <name type="scientific">Leptospira santarosai str. CBC1416</name>
    <dbReference type="NCBI Taxonomy" id="1193059"/>
    <lineage>
        <taxon>Bacteria</taxon>
        <taxon>Pseudomonadati</taxon>
        <taxon>Spirochaetota</taxon>
        <taxon>Spirochaetia</taxon>
        <taxon>Leptospirales</taxon>
        <taxon>Leptospiraceae</taxon>
        <taxon>Leptospira</taxon>
    </lineage>
</organism>
<protein>
    <submittedName>
        <fullName evidence="1">Uncharacterized protein</fullName>
    </submittedName>
</protein>
<accession>M6W434</accession>
<dbReference type="AlphaFoldDB" id="M6W434"/>
<comment type="caution">
    <text evidence="1">The sequence shown here is derived from an EMBL/GenBank/DDBJ whole genome shotgun (WGS) entry which is preliminary data.</text>
</comment>
<evidence type="ECO:0000313" key="1">
    <source>
        <dbReference type="EMBL" id="EMO56523.1"/>
    </source>
</evidence>
<sequence>MGYYQSRNSVANRYNFLYLFDLESSFREQKKELTLFLGVFNAEFEKDRTRWGVFGGVLVGYESTPQMIDWNFLWIRYLNSPREKIQNFLPIYRYGETQEGYSFLAPPLLTYHSKDVEGTLTLGGLGLVYYRNHSEIDQEDSTKILGGLFYFSEKKAARGYRNHGVFGFPLIGGLLWNYEYEEETDFKKISILKFVFSRTTYKGRTWNSYFGISPSLWFDDRKKNDE</sequence>
<reference evidence="1 2" key="1">
    <citation type="submission" date="2013-01" db="EMBL/GenBank/DDBJ databases">
        <authorList>
            <person name="Harkins D.M."/>
            <person name="Durkin A.S."/>
            <person name="Brinkac L.M."/>
            <person name="Haft D.H."/>
            <person name="Selengut J.D."/>
            <person name="Sanka R."/>
            <person name="DePew J."/>
            <person name="Purushe J."/>
            <person name="Matthias M.A."/>
            <person name="Vinetz J.M."/>
            <person name="Sutton G.G."/>
            <person name="Nierman W.C."/>
            <person name="Fouts D.E."/>
        </authorList>
    </citation>
    <scope>NUCLEOTIDE SEQUENCE [LARGE SCALE GENOMIC DNA]</scope>
    <source>
        <strain evidence="1 2">CBC1416</strain>
    </source>
</reference>
<evidence type="ECO:0000313" key="2">
    <source>
        <dbReference type="Proteomes" id="UP000012149"/>
    </source>
</evidence>
<dbReference type="Proteomes" id="UP000012149">
    <property type="component" value="Unassembled WGS sequence"/>
</dbReference>
<dbReference type="NCBIfam" id="NF047486">
    <property type="entry name" value="LA_1737_Cterm"/>
    <property type="match status" value="1"/>
</dbReference>
<name>M6W434_9LEPT</name>
<gene>
    <name evidence="1" type="ORF">LEP1GSC161_0138</name>
</gene>
<proteinExistence type="predicted"/>